<dbReference type="Proteomes" id="UP000824540">
    <property type="component" value="Unassembled WGS sequence"/>
</dbReference>
<proteinExistence type="predicted"/>
<dbReference type="AlphaFoldDB" id="A0A8T2MNE0"/>
<feature type="compositionally biased region" description="Basic and acidic residues" evidence="1">
    <location>
        <begin position="193"/>
        <end position="254"/>
    </location>
</feature>
<gene>
    <name evidence="2" type="ORF">JZ751_002401</name>
</gene>
<dbReference type="EMBL" id="JAFBMS010001002">
    <property type="protein sequence ID" value="KAG9329684.1"/>
    <property type="molecule type" value="Genomic_DNA"/>
</dbReference>
<protein>
    <submittedName>
        <fullName evidence="2">Uncharacterized protein</fullName>
    </submittedName>
</protein>
<sequence>MSHSHGSDPIESHRERARGLRPGVWPGLSWLSVARGQSLCHKKPELGHTGFPRLSPRSRKFFHPIIVVFALRPLLRGLLKTSWLEGILPQAHFSEALIAAQPPASLAPPQTQGPQQGGWAHVSVSVVVALHETVQLFRSAWIYCSLFLSSPLPCLFSYSIFPTHSISSSLSHSLSLSLPFPPMGWWRRRRKREREGERRGRREREREGGERKRQTEGERRERGERERQTEGEREGGEREERERQTEGEREWTAMSEKEVSRVWLRRNSGEEHFEHDLNSRRRRGRGTAEGGARGGGLHSFLLELNGRLTDLRQEHLSREQTPLNTSGEGCGLCSRENSEPPVNTPRAHCPTPSETLVAFPLRLWSRVARAEARDMPSQARLAHRTAPCYENKATRARELGADEWRSLARFPRSDSRRIVCPCVIRRGTQGGKDEYRERMIKRERESKATEREGGRER</sequence>
<evidence type="ECO:0000256" key="1">
    <source>
        <dbReference type="SAM" id="MobiDB-lite"/>
    </source>
</evidence>
<evidence type="ECO:0000313" key="3">
    <source>
        <dbReference type="Proteomes" id="UP000824540"/>
    </source>
</evidence>
<organism evidence="2 3">
    <name type="scientific">Albula glossodonta</name>
    <name type="common">roundjaw bonefish</name>
    <dbReference type="NCBI Taxonomy" id="121402"/>
    <lineage>
        <taxon>Eukaryota</taxon>
        <taxon>Metazoa</taxon>
        <taxon>Chordata</taxon>
        <taxon>Craniata</taxon>
        <taxon>Vertebrata</taxon>
        <taxon>Euteleostomi</taxon>
        <taxon>Actinopterygii</taxon>
        <taxon>Neopterygii</taxon>
        <taxon>Teleostei</taxon>
        <taxon>Albuliformes</taxon>
        <taxon>Albulidae</taxon>
        <taxon>Albula</taxon>
    </lineage>
</organism>
<feature type="region of interest" description="Disordered" evidence="1">
    <location>
        <begin position="273"/>
        <end position="294"/>
    </location>
</feature>
<feature type="region of interest" description="Disordered" evidence="1">
    <location>
        <begin position="431"/>
        <end position="457"/>
    </location>
</feature>
<reference evidence="2" key="1">
    <citation type="thesis" date="2021" institute="BYU ScholarsArchive" country="Provo, UT, USA">
        <title>Applications of and Algorithms for Genome Assembly and Genomic Analyses with an Emphasis on Marine Teleosts.</title>
        <authorList>
            <person name="Pickett B.D."/>
        </authorList>
    </citation>
    <scope>NUCLEOTIDE SEQUENCE</scope>
    <source>
        <strain evidence="2">HI-2016</strain>
    </source>
</reference>
<feature type="region of interest" description="Disordered" evidence="1">
    <location>
        <begin position="191"/>
        <end position="254"/>
    </location>
</feature>
<comment type="caution">
    <text evidence="2">The sequence shown here is derived from an EMBL/GenBank/DDBJ whole genome shotgun (WGS) entry which is preliminary data.</text>
</comment>
<name>A0A8T2MNE0_9TELE</name>
<feature type="region of interest" description="Disordered" evidence="1">
    <location>
        <begin position="318"/>
        <end position="349"/>
    </location>
</feature>
<accession>A0A8T2MNE0</accession>
<keyword evidence="3" id="KW-1185">Reference proteome</keyword>
<evidence type="ECO:0000313" key="2">
    <source>
        <dbReference type="EMBL" id="KAG9329684.1"/>
    </source>
</evidence>